<dbReference type="GO" id="GO:0070646">
    <property type="term" value="P:protein modification by small protein removal"/>
    <property type="evidence" value="ECO:0007669"/>
    <property type="project" value="TreeGrafter"/>
</dbReference>
<gene>
    <name evidence="5" type="ORF">PGLA1383_LOCUS39950</name>
</gene>
<dbReference type="GO" id="GO:0006508">
    <property type="term" value="P:proteolysis"/>
    <property type="evidence" value="ECO:0007669"/>
    <property type="project" value="UniProtKB-KW"/>
</dbReference>
<evidence type="ECO:0000256" key="1">
    <source>
        <dbReference type="ARBA" id="ARBA00008140"/>
    </source>
</evidence>
<feature type="domain" description="PPPDE" evidence="4">
    <location>
        <begin position="21"/>
        <end position="149"/>
    </location>
</feature>
<keyword evidence="6" id="KW-1185">Reference proteome</keyword>
<evidence type="ECO:0000256" key="3">
    <source>
        <dbReference type="ARBA" id="ARBA00022801"/>
    </source>
</evidence>
<dbReference type="EMBL" id="CAJNNV010027990">
    <property type="protein sequence ID" value="CAE8622507.1"/>
    <property type="molecule type" value="Genomic_DNA"/>
</dbReference>
<evidence type="ECO:0000313" key="5">
    <source>
        <dbReference type="EMBL" id="CAE8622507.1"/>
    </source>
</evidence>
<keyword evidence="3" id="KW-0378">Hydrolase</keyword>
<dbReference type="InterPro" id="IPR042266">
    <property type="entry name" value="PPPDE_sf"/>
</dbReference>
<accession>A0A813G8A9</accession>
<dbReference type="AlphaFoldDB" id="A0A813G8A9"/>
<dbReference type="OrthoDB" id="412286at2759"/>
<name>A0A813G8A9_POLGL</name>
<reference evidence="5" key="1">
    <citation type="submission" date="2021-02" db="EMBL/GenBank/DDBJ databases">
        <authorList>
            <person name="Dougan E. K."/>
            <person name="Rhodes N."/>
            <person name="Thang M."/>
            <person name="Chan C."/>
        </authorList>
    </citation>
    <scope>NUCLEOTIDE SEQUENCE</scope>
</reference>
<sequence>MGVHQSLMTAAQLEELDNGQLPIKLASTPLFHIPTGAKLRMAEPADAYHTSLVIGGTEFSFGGEGIRTSVPLQSHASMKNRTEVEDLGYTSAGRSPHAMMDVLAPWFQPGTYDLVCKNCNSFSDSAVFFMLGTRLASKYNRIEKLGRAGEKRVGLMSALQVIGLNYKANPHSQGFAVEDVLHRIVAYNPNSGYDPDQIAHKRKKGLSSLAVCC</sequence>
<evidence type="ECO:0000259" key="4">
    <source>
        <dbReference type="PROSITE" id="PS51858"/>
    </source>
</evidence>
<keyword evidence="2" id="KW-0645">Protease</keyword>
<dbReference type="SMART" id="SM01179">
    <property type="entry name" value="DUF862"/>
    <property type="match status" value="1"/>
</dbReference>
<dbReference type="Proteomes" id="UP000654075">
    <property type="component" value="Unassembled WGS sequence"/>
</dbReference>
<protein>
    <recommendedName>
        <fullName evidence="4">PPPDE domain-containing protein</fullName>
    </recommendedName>
</protein>
<proteinExistence type="inferred from homology"/>
<dbReference type="Gene3D" id="3.90.1720.30">
    <property type="entry name" value="PPPDE domains"/>
    <property type="match status" value="1"/>
</dbReference>
<dbReference type="Pfam" id="PF05903">
    <property type="entry name" value="Peptidase_C97"/>
    <property type="match status" value="1"/>
</dbReference>
<evidence type="ECO:0000256" key="2">
    <source>
        <dbReference type="ARBA" id="ARBA00022670"/>
    </source>
</evidence>
<dbReference type="InterPro" id="IPR008580">
    <property type="entry name" value="PPPDE_dom"/>
</dbReference>
<organism evidence="5 6">
    <name type="scientific">Polarella glacialis</name>
    <name type="common">Dinoflagellate</name>
    <dbReference type="NCBI Taxonomy" id="89957"/>
    <lineage>
        <taxon>Eukaryota</taxon>
        <taxon>Sar</taxon>
        <taxon>Alveolata</taxon>
        <taxon>Dinophyceae</taxon>
        <taxon>Suessiales</taxon>
        <taxon>Suessiaceae</taxon>
        <taxon>Polarella</taxon>
    </lineage>
</organism>
<dbReference type="GO" id="GO:0008233">
    <property type="term" value="F:peptidase activity"/>
    <property type="evidence" value="ECO:0007669"/>
    <property type="project" value="UniProtKB-KW"/>
</dbReference>
<evidence type="ECO:0000313" key="6">
    <source>
        <dbReference type="Proteomes" id="UP000654075"/>
    </source>
</evidence>
<comment type="similarity">
    <text evidence="1">Belongs to the DeSI family.</text>
</comment>
<dbReference type="PROSITE" id="PS51858">
    <property type="entry name" value="PPPDE"/>
    <property type="match status" value="1"/>
</dbReference>
<dbReference type="PANTHER" id="PTHR12378">
    <property type="entry name" value="DESUMOYLATING ISOPEPTIDASE"/>
    <property type="match status" value="1"/>
</dbReference>
<comment type="caution">
    <text evidence="5">The sequence shown here is derived from an EMBL/GenBank/DDBJ whole genome shotgun (WGS) entry which is preliminary data.</text>
</comment>